<dbReference type="InterPro" id="IPR035952">
    <property type="entry name" value="Rhomboid-like_sf"/>
</dbReference>
<evidence type="ECO:0000256" key="5">
    <source>
        <dbReference type="ARBA" id="ARBA00023136"/>
    </source>
</evidence>
<reference evidence="8" key="1">
    <citation type="submission" date="2017-08" db="EMBL/GenBank/DDBJ databases">
        <authorList>
            <person name="Polle J.E."/>
            <person name="Barry K."/>
            <person name="Cushman J."/>
            <person name="Schmutz J."/>
            <person name="Tran D."/>
            <person name="Hathwaick L.T."/>
            <person name="Yim W.C."/>
            <person name="Jenkins J."/>
            <person name="Mckie-Krisberg Z.M."/>
            <person name="Prochnik S."/>
            <person name="Lindquist E."/>
            <person name="Dockter R.B."/>
            <person name="Adam C."/>
            <person name="Molina H."/>
            <person name="Bunkerborg J."/>
            <person name="Jin E."/>
            <person name="Buchheim M."/>
            <person name="Magnuson J."/>
        </authorList>
    </citation>
    <scope>NUCLEOTIDE SEQUENCE</scope>
    <source>
        <strain evidence="8">CCAP 19/18</strain>
    </source>
</reference>
<feature type="transmembrane region" description="Helical" evidence="6">
    <location>
        <begin position="318"/>
        <end position="338"/>
    </location>
</feature>
<dbReference type="InterPro" id="IPR022764">
    <property type="entry name" value="Peptidase_S54_rhomboid_dom"/>
</dbReference>
<comment type="similarity">
    <text evidence="2">Belongs to the peptidase S54 family.</text>
</comment>
<evidence type="ECO:0000256" key="4">
    <source>
        <dbReference type="ARBA" id="ARBA00022989"/>
    </source>
</evidence>
<feature type="transmembrane region" description="Helical" evidence="6">
    <location>
        <begin position="263"/>
        <end position="281"/>
    </location>
</feature>
<dbReference type="Gene3D" id="1.20.1540.10">
    <property type="entry name" value="Rhomboid-like"/>
    <property type="match status" value="1"/>
</dbReference>
<dbReference type="EMBL" id="MU070128">
    <property type="protein sequence ID" value="KAF5829676.1"/>
    <property type="molecule type" value="Genomic_DNA"/>
</dbReference>
<keyword evidence="9" id="KW-1185">Reference proteome</keyword>
<dbReference type="PANTHER" id="PTHR43731:SF26">
    <property type="entry name" value="RHOMBOID-LIKE PROTEIN 10, CHLOROPLASTIC"/>
    <property type="match status" value="1"/>
</dbReference>
<name>A0ABQ7G503_DUNSA</name>
<proteinExistence type="inferred from homology"/>
<evidence type="ECO:0000256" key="2">
    <source>
        <dbReference type="ARBA" id="ARBA00009045"/>
    </source>
</evidence>
<dbReference type="PANTHER" id="PTHR43731">
    <property type="entry name" value="RHOMBOID PROTEASE"/>
    <property type="match status" value="1"/>
</dbReference>
<sequence>MRKTWSTDSQQVCPGQSVPTKWQKLTELSYADRPVTGRSVGGCQKLENKSLYSHVHTALKSDKSDTGSAAQRWASSMHHCTSKVNFKFYFLEMSLMLTLARQGSSKHFLQSCVKAIQLASSSIGPDLHPPSPSTSCSYHPSISPHSQLLTASNLSQARNFVTSRHTHSPLRHAFSQHSSLRPHVELSHLKAGTPRGFFDLSQAVQNLKYDFQDPSRSCTNSIILLNVAAWILSLINPGILGRFSQSSYALARGEWWRLFTAPFLHGGITHLALNMLGVHLLAPPVEMACGRSVFILIYCLSGVGGGLAHHFMGSSNTYILGSSGAIAGLFTAFVVYKWRNRDYIGFTDADKAWAMQMVGLNVLLGLSFSGSLAHLAHIGGAVGGAATMWAFGPRFVREWGRVVDKPIIPLPKALQ</sequence>
<feature type="transmembrane region" description="Helical" evidence="6">
    <location>
        <begin position="293"/>
        <end position="312"/>
    </location>
</feature>
<evidence type="ECO:0000256" key="3">
    <source>
        <dbReference type="ARBA" id="ARBA00022692"/>
    </source>
</evidence>
<evidence type="ECO:0000256" key="6">
    <source>
        <dbReference type="SAM" id="Phobius"/>
    </source>
</evidence>
<dbReference type="Pfam" id="PF01694">
    <property type="entry name" value="Rhomboid"/>
    <property type="match status" value="1"/>
</dbReference>
<feature type="transmembrane region" description="Helical" evidence="6">
    <location>
        <begin position="222"/>
        <end position="243"/>
    </location>
</feature>
<comment type="caution">
    <text evidence="8">The sequence shown here is derived from an EMBL/GenBank/DDBJ whole genome shotgun (WGS) entry which is preliminary data.</text>
</comment>
<gene>
    <name evidence="8" type="ORF">DUNSADRAFT_15675</name>
</gene>
<protein>
    <recommendedName>
        <fullName evidence="7">Peptidase S54 rhomboid domain-containing protein</fullName>
    </recommendedName>
</protein>
<evidence type="ECO:0000256" key="1">
    <source>
        <dbReference type="ARBA" id="ARBA00004141"/>
    </source>
</evidence>
<dbReference type="InterPro" id="IPR050925">
    <property type="entry name" value="Rhomboid_protease_S54"/>
</dbReference>
<organism evidence="8 9">
    <name type="scientific">Dunaliella salina</name>
    <name type="common">Green alga</name>
    <name type="synonym">Protococcus salinus</name>
    <dbReference type="NCBI Taxonomy" id="3046"/>
    <lineage>
        <taxon>Eukaryota</taxon>
        <taxon>Viridiplantae</taxon>
        <taxon>Chlorophyta</taxon>
        <taxon>core chlorophytes</taxon>
        <taxon>Chlorophyceae</taxon>
        <taxon>CS clade</taxon>
        <taxon>Chlamydomonadales</taxon>
        <taxon>Dunaliellaceae</taxon>
        <taxon>Dunaliella</taxon>
    </lineage>
</organism>
<comment type="subcellular location">
    <subcellularLocation>
        <location evidence="1">Membrane</location>
        <topology evidence="1">Multi-pass membrane protein</topology>
    </subcellularLocation>
</comment>
<keyword evidence="5 6" id="KW-0472">Membrane</keyword>
<accession>A0ABQ7G503</accession>
<evidence type="ECO:0000313" key="8">
    <source>
        <dbReference type="EMBL" id="KAF5829676.1"/>
    </source>
</evidence>
<evidence type="ECO:0000313" key="9">
    <source>
        <dbReference type="Proteomes" id="UP000815325"/>
    </source>
</evidence>
<feature type="domain" description="Peptidase S54 rhomboid" evidence="7">
    <location>
        <begin position="253"/>
        <end position="392"/>
    </location>
</feature>
<dbReference type="SUPFAM" id="SSF144091">
    <property type="entry name" value="Rhomboid-like"/>
    <property type="match status" value="1"/>
</dbReference>
<dbReference type="Proteomes" id="UP000815325">
    <property type="component" value="Unassembled WGS sequence"/>
</dbReference>
<keyword evidence="4 6" id="KW-1133">Transmembrane helix</keyword>
<keyword evidence="3 6" id="KW-0812">Transmembrane</keyword>
<feature type="transmembrane region" description="Helical" evidence="6">
    <location>
        <begin position="358"/>
        <end position="391"/>
    </location>
</feature>
<evidence type="ECO:0000259" key="7">
    <source>
        <dbReference type="Pfam" id="PF01694"/>
    </source>
</evidence>